<keyword evidence="9" id="KW-1185">Reference proteome</keyword>
<dbReference type="PANTHER" id="PTHR35007:SF1">
    <property type="entry name" value="PILUS ASSEMBLY PROTEIN"/>
    <property type="match status" value="1"/>
</dbReference>
<evidence type="ECO:0000313" key="8">
    <source>
        <dbReference type="EMBL" id="QSB15730.1"/>
    </source>
</evidence>
<dbReference type="AlphaFoldDB" id="A0A895YNN0"/>
<evidence type="ECO:0000256" key="4">
    <source>
        <dbReference type="ARBA" id="ARBA00022989"/>
    </source>
</evidence>
<accession>A0A895YNN0</accession>
<keyword evidence="2" id="KW-1003">Cell membrane</keyword>
<evidence type="ECO:0000256" key="6">
    <source>
        <dbReference type="SAM" id="Phobius"/>
    </source>
</evidence>
<reference evidence="8" key="1">
    <citation type="submission" date="2021-02" db="EMBL/GenBank/DDBJ databases">
        <title>Natrosporangium hydrolyticum gen. nov., sp. nov, a haloalkaliphilic actinobacterium from a soda solonchak soil.</title>
        <authorList>
            <person name="Sorokin D.Y."/>
            <person name="Khijniak T.V."/>
            <person name="Zakharycheva A.P."/>
            <person name="Boueva O.V."/>
            <person name="Ariskina E.V."/>
            <person name="Hahnke R.L."/>
            <person name="Bunk B."/>
            <person name="Sproer C."/>
            <person name="Schumann P."/>
            <person name="Evtushenko L.I."/>
            <person name="Kublanov I.V."/>
        </authorList>
    </citation>
    <scope>NUCLEOTIDE SEQUENCE</scope>
    <source>
        <strain evidence="8">DSM 106523</strain>
    </source>
</reference>
<feature type="transmembrane region" description="Helical" evidence="6">
    <location>
        <begin position="78"/>
        <end position="103"/>
    </location>
</feature>
<dbReference type="EMBL" id="CP070499">
    <property type="protein sequence ID" value="QSB15730.1"/>
    <property type="molecule type" value="Genomic_DNA"/>
</dbReference>
<protein>
    <submittedName>
        <fullName evidence="8">Type II secretion system F family protein</fullName>
    </submittedName>
</protein>
<evidence type="ECO:0000313" key="9">
    <source>
        <dbReference type="Proteomes" id="UP000662857"/>
    </source>
</evidence>
<feature type="domain" description="Type II secretion system protein GspF" evidence="7">
    <location>
        <begin position="150"/>
        <end position="277"/>
    </location>
</feature>
<dbReference type="Pfam" id="PF00482">
    <property type="entry name" value="T2SSF"/>
    <property type="match status" value="1"/>
</dbReference>
<evidence type="ECO:0000259" key="7">
    <source>
        <dbReference type="Pfam" id="PF00482"/>
    </source>
</evidence>
<dbReference type="Proteomes" id="UP000662857">
    <property type="component" value="Chromosome"/>
</dbReference>
<gene>
    <name evidence="8" type="ORF">JQS43_05160</name>
</gene>
<evidence type="ECO:0000256" key="2">
    <source>
        <dbReference type="ARBA" id="ARBA00022475"/>
    </source>
</evidence>
<name>A0A895YNN0_9ACTN</name>
<comment type="subcellular location">
    <subcellularLocation>
        <location evidence="1">Cell membrane</location>
        <topology evidence="1">Multi-pass membrane protein</topology>
    </subcellularLocation>
</comment>
<dbReference type="KEGG" id="nhy:JQS43_05160"/>
<keyword evidence="3 6" id="KW-0812">Transmembrane</keyword>
<evidence type="ECO:0000256" key="1">
    <source>
        <dbReference type="ARBA" id="ARBA00004651"/>
    </source>
</evidence>
<keyword evidence="4 6" id="KW-1133">Transmembrane helix</keyword>
<feature type="transmembrane region" description="Helical" evidence="6">
    <location>
        <begin position="261"/>
        <end position="279"/>
    </location>
</feature>
<dbReference type="InterPro" id="IPR018076">
    <property type="entry name" value="T2SS_GspF_dom"/>
</dbReference>
<organism evidence="8 9">
    <name type="scientific">Natronosporangium hydrolyticum</name>
    <dbReference type="NCBI Taxonomy" id="2811111"/>
    <lineage>
        <taxon>Bacteria</taxon>
        <taxon>Bacillati</taxon>
        <taxon>Actinomycetota</taxon>
        <taxon>Actinomycetes</taxon>
        <taxon>Micromonosporales</taxon>
        <taxon>Micromonosporaceae</taxon>
        <taxon>Natronosporangium</taxon>
    </lineage>
</organism>
<dbReference type="PANTHER" id="PTHR35007">
    <property type="entry name" value="INTEGRAL MEMBRANE PROTEIN-RELATED"/>
    <property type="match status" value="1"/>
</dbReference>
<feature type="transmembrane region" description="Helical" evidence="6">
    <location>
        <begin position="6"/>
        <end position="24"/>
    </location>
</feature>
<feature type="transmembrane region" description="Helical" evidence="6">
    <location>
        <begin position="109"/>
        <end position="129"/>
    </location>
</feature>
<dbReference type="RefSeq" id="WP_239677914.1">
    <property type="nucleotide sequence ID" value="NZ_CP070499.1"/>
</dbReference>
<sequence>MIPAAIGAGGLLGLGVFLLVWRALPATPDAGRALHRLHPTGLDPVTLGGMARRPPWWQRGWRPPARELTLLGRTPQQYWLSIGLSALIGFALPSVLGALFLLAGIGVPFVIPLLASLVFAAIGGLAAHFDVITKAAKARYEFRRAICSYLDLVSLELAAGHGPVAALERACGGVDGWVFERLRETLLRAQLQLHQPWDGLRELAATIDVPELGDVGDIVQAAGADGAVVHETLLSRAESLRDQIRVEALARAKATTTKLDIPGAALLLVLAVFIIYPLLSRVGAH</sequence>
<evidence type="ECO:0000256" key="3">
    <source>
        <dbReference type="ARBA" id="ARBA00022692"/>
    </source>
</evidence>
<dbReference type="GO" id="GO:0005886">
    <property type="term" value="C:plasma membrane"/>
    <property type="evidence" value="ECO:0007669"/>
    <property type="project" value="UniProtKB-SubCell"/>
</dbReference>
<evidence type="ECO:0000256" key="5">
    <source>
        <dbReference type="ARBA" id="ARBA00023136"/>
    </source>
</evidence>
<keyword evidence="5 6" id="KW-0472">Membrane</keyword>
<proteinExistence type="predicted"/>